<gene>
    <name evidence="2" type="ORF">E5676_scaffold1493G00490</name>
</gene>
<dbReference type="Proteomes" id="UP000321947">
    <property type="component" value="Unassembled WGS sequence"/>
</dbReference>
<accession>A0A5D3D6R2</accession>
<sequence>MAYIGHCKFLPRHHPYKKQKKVFNGAQELELAPEPLSGEEILVQTKYWKFLDVQHCLDVMHIEKNVCANLIGTLLDIPAIATYGNSWYSTKTLHLVREIEFCGPVQLRDSNVDRALSASSFIKPSEEQLDQTHLYVIHNVNDVLPYVDQHMESLRKLNSGKARSKKWIQEEHNSSFSRWLSTQVPLALELPKNSITPFLRWIAHGPSPYVVTYSGYIINVAMIVEDNIGCPNVKVLIDVVTGENLTISNPVKGKIETLNQALGNIIEWSRARRAQCHNRNFSTRLCGTCLAQSASQPFENRNPRSNSRWSPPQEGSSTLPDTRGSFVRVFCPSLLARPEFLQHLCLPSD</sequence>
<dbReference type="InterPro" id="IPR004242">
    <property type="entry name" value="Transposase_21"/>
</dbReference>
<evidence type="ECO:0000313" key="3">
    <source>
        <dbReference type="Proteomes" id="UP000321947"/>
    </source>
</evidence>
<name>A0A5D3D6R2_CUCMM</name>
<comment type="caution">
    <text evidence="2">The sequence shown here is derived from an EMBL/GenBank/DDBJ whole genome shotgun (WGS) entry which is preliminary data.</text>
</comment>
<feature type="compositionally biased region" description="Polar residues" evidence="1">
    <location>
        <begin position="296"/>
        <end position="320"/>
    </location>
</feature>
<evidence type="ECO:0000313" key="2">
    <source>
        <dbReference type="EMBL" id="TYK19247.1"/>
    </source>
</evidence>
<organism evidence="2 3">
    <name type="scientific">Cucumis melo var. makuwa</name>
    <name type="common">Oriental melon</name>
    <dbReference type="NCBI Taxonomy" id="1194695"/>
    <lineage>
        <taxon>Eukaryota</taxon>
        <taxon>Viridiplantae</taxon>
        <taxon>Streptophyta</taxon>
        <taxon>Embryophyta</taxon>
        <taxon>Tracheophyta</taxon>
        <taxon>Spermatophyta</taxon>
        <taxon>Magnoliopsida</taxon>
        <taxon>eudicotyledons</taxon>
        <taxon>Gunneridae</taxon>
        <taxon>Pentapetalae</taxon>
        <taxon>rosids</taxon>
        <taxon>fabids</taxon>
        <taxon>Cucurbitales</taxon>
        <taxon>Cucurbitaceae</taxon>
        <taxon>Benincaseae</taxon>
        <taxon>Cucumis</taxon>
    </lineage>
</organism>
<feature type="region of interest" description="Disordered" evidence="1">
    <location>
        <begin position="296"/>
        <end position="321"/>
    </location>
</feature>
<dbReference type="PANTHER" id="PTHR48258">
    <property type="entry name" value="DUF4218 DOMAIN-CONTAINING PROTEIN-RELATED"/>
    <property type="match status" value="1"/>
</dbReference>
<evidence type="ECO:0000256" key="1">
    <source>
        <dbReference type="SAM" id="MobiDB-lite"/>
    </source>
</evidence>
<dbReference type="EMBL" id="SSTD01007051">
    <property type="protein sequence ID" value="TYK19247.1"/>
    <property type="molecule type" value="Genomic_DNA"/>
</dbReference>
<proteinExistence type="predicted"/>
<dbReference type="PANTHER" id="PTHR48258:SF9">
    <property type="entry name" value="OS01G0348150 PROTEIN"/>
    <property type="match status" value="1"/>
</dbReference>
<protein>
    <submittedName>
        <fullName evidence="2">Uncharacterized protein</fullName>
    </submittedName>
</protein>
<dbReference type="AlphaFoldDB" id="A0A5D3D6R2"/>
<dbReference type="Pfam" id="PF02992">
    <property type="entry name" value="Transposase_21"/>
    <property type="match status" value="1"/>
</dbReference>
<reference evidence="2 3" key="1">
    <citation type="submission" date="2019-08" db="EMBL/GenBank/DDBJ databases">
        <title>Draft genome sequences of two oriental melons (Cucumis melo L. var makuwa).</title>
        <authorList>
            <person name="Kwon S.-Y."/>
        </authorList>
    </citation>
    <scope>NUCLEOTIDE SEQUENCE [LARGE SCALE GENOMIC DNA]</scope>
    <source>
        <strain evidence="3">cv. Chang Bougi</strain>
        <tissue evidence="2">Leaf</tissue>
    </source>
</reference>